<keyword evidence="2" id="KW-1185">Reference proteome</keyword>
<dbReference type="SUPFAM" id="SSF52540">
    <property type="entry name" value="P-loop containing nucleoside triphosphate hydrolases"/>
    <property type="match status" value="1"/>
</dbReference>
<keyword evidence="1" id="KW-0067">ATP-binding</keyword>
<organism evidence="1 2">
    <name type="scientific">Ewingella americana</name>
    <dbReference type="NCBI Taxonomy" id="41202"/>
    <lineage>
        <taxon>Bacteria</taxon>
        <taxon>Pseudomonadati</taxon>
        <taxon>Pseudomonadota</taxon>
        <taxon>Gammaproteobacteria</taxon>
        <taxon>Enterobacterales</taxon>
        <taxon>Yersiniaceae</taxon>
        <taxon>Ewingella</taxon>
    </lineage>
</organism>
<name>A0A502GTU2_9GAMM</name>
<dbReference type="RefSeq" id="WP_140469970.1">
    <property type="nucleotide sequence ID" value="NZ_RCZD01000001.1"/>
</dbReference>
<gene>
    <name evidence="1" type="ORF">EAH77_01125</name>
</gene>
<keyword evidence="1" id="KW-0547">Nucleotide-binding</keyword>
<accession>A0A502GTU2</accession>
<dbReference type="EMBL" id="RCZD01000001">
    <property type="protein sequence ID" value="TPG64882.1"/>
    <property type="molecule type" value="Genomic_DNA"/>
</dbReference>
<comment type="caution">
    <text evidence="1">The sequence shown here is derived from an EMBL/GenBank/DDBJ whole genome shotgun (WGS) entry which is preliminary data.</text>
</comment>
<dbReference type="AlphaFoldDB" id="A0A502GTU2"/>
<evidence type="ECO:0000313" key="1">
    <source>
        <dbReference type="EMBL" id="TPG64882.1"/>
    </source>
</evidence>
<sequence length="172" mass="19134">MTNATNADTVIQKDPPTLHILCGKIASGKSTLALKLATSPVTVVISEDPWLSLLYNDEMQTVEDYIRCSARLKNAIKPHVISLLNAGISVVLDFPANTVANRKWMMSIINESCADHRLHYLNVSSEVCKSRLHTRNQSGTAHFKVTDEQFELISHYFTEPVAAEGFTIIQYS</sequence>
<reference evidence="1 2" key="1">
    <citation type="journal article" date="2019" name="Environ. Microbiol.">
        <title>Species interactions and distinct microbial communities in high Arctic permafrost affected cryosols are associated with the CH4 and CO2 gas fluxes.</title>
        <authorList>
            <person name="Altshuler I."/>
            <person name="Hamel J."/>
            <person name="Turney S."/>
            <person name="Magnuson E."/>
            <person name="Levesque R."/>
            <person name="Greer C."/>
            <person name="Whyte L.G."/>
        </authorList>
    </citation>
    <scope>NUCLEOTIDE SEQUENCE [LARGE SCALE GENOMIC DNA]</scope>
    <source>
        <strain evidence="1 2">E4</strain>
    </source>
</reference>
<proteinExistence type="predicted"/>
<evidence type="ECO:0000313" key="2">
    <source>
        <dbReference type="Proteomes" id="UP000317663"/>
    </source>
</evidence>
<dbReference type="GO" id="GO:0005524">
    <property type="term" value="F:ATP binding"/>
    <property type="evidence" value="ECO:0007669"/>
    <property type="project" value="UniProtKB-KW"/>
</dbReference>
<dbReference type="Pfam" id="PF13671">
    <property type="entry name" value="AAA_33"/>
    <property type="match status" value="1"/>
</dbReference>
<protein>
    <submittedName>
        <fullName evidence="1">ATP-binding protein</fullName>
    </submittedName>
</protein>
<dbReference type="Gene3D" id="3.40.50.300">
    <property type="entry name" value="P-loop containing nucleotide triphosphate hydrolases"/>
    <property type="match status" value="1"/>
</dbReference>
<dbReference type="InterPro" id="IPR027417">
    <property type="entry name" value="P-loop_NTPase"/>
</dbReference>
<dbReference type="OrthoDB" id="531205at2"/>
<dbReference type="Proteomes" id="UP000317663">
    <property type="component" value="Unassembled WGS sequence"/>
</dbReference>